<evidence type="ECO:0000313" key="10">
    <source>
        <dbReference type="EMBL" id="KKU76279.1"/>
    </source>
</evidence>
<dbReference type="GO" id="GO:0017061">
    <property type="term" value="F:S-methyl-5-thioadenosine phosphorylase activity"/>
    <property type="evidence" value="ECO:0007669"/>
    <property type="project" value="UniProtKB-EC"/>
</dbReference>
<evidence type="ECO:0000256" key="6">
    <source>
        <dbReference type="ARBA" id="ARBA00022833"/>
    </source>
</evidence>
<evidence type="ECO:0000256" key="2">
    <source>
        <dbReference type="ARBA" id="ARBA00007353"/>
    </source>
</evidence>
<dbReference type="Pfam" id="PF02578">
    <property type="entry name" value="Cu-oxidase_4"/>
    <property type="match status" value="1"/>
</dbReference>
<evidence type="ECO:0000256" key="9">
    <source>
        <dbReference type="ARBA" id="ARBA00049893"/>
    </source>
</evidence>
<dbReference type="GO" id="GO:0016787">
    <property type="term" value="F:hydrolase activity"/>
    <property type="evidence" value="ECO:0007669"/>
    <property type="project" value="UniProtKB-KW"/>
</dbReference>
<dbReference type="InterPro" id="IPR011324">
    <property type="entry name" value="Cytotoxic_necrot_fac-like_cat"/>
</dbReference>
<organism evidence="10 11">
    <name type="scientific">Candidatus Giovannonibacteria bacterium GW2011_GWB1_47_6b</name>
    <dbReference type="NCBI Taxonomy" id="1618655"/>
    <lineage>
        <taxon>Bacteria</taxon>
        <taxon>Candidatus Giovannoniibacteriota</taxon>
    </lineage>
</organism>
<dbReference type="PANTHER" id="PTHR30616">
    <property type="entry name" value="UNCHARACTERIZED PROTEIN YFIH"/>
    <property type="match status" value="1"/>
</dbReference>
<dbReference type="GO" id="GO:0005507">
    <property type="term" value="F:copper ion binding"/>
    <property type="evidence" value="ECO:0007669"/>
    <property type="project" value="TreeGrafter"/>
</dbReference>
<proteinExistence type="inferred from homology"/>
<evidence type="ECO:0000313" key="11">
    <source>
        <dbReference type="Proteomes" id="UP000034682"/>
    </source>
</evidence>
<comment type="similarity">
    <text evidence="2">Belongs to the purine nucleoside phosphorylase YfiH/LACC1 family.</text>
</comment>
<evidence type="ECO:0000256" key="8">
    <source>
        <dbReference type="ARBA" id="ARBA00048968"/>
    </source>
</evidence>
<comment type="caution">
    <text evidence="10">The sequence shown here is derived from an EMBL/GenBank/DDBJ whole genome shotgun (WGS) entry which is preliminary data.</text>
</comment>
<dbReference type="EMBL" id="LCOK01000026">
    <property type="protein sequence ID" value="KKU76279.1"/>
    <property type="molecule type" value="Genomic_DNA"/>
</dbReference>
<reference evidence="10 11" key="1">
    <citation type="journal article" date="2015" name="Nature">
        <title>rRNA introns, odd ribosomes, and small enigmatic genomes across a large radiation of phyla.</title>
        <authorList>
            <person name="Brown C.T."/>
            <person name="Hug L.A."/>
            <person name="Thomas B.C."/>
            <person name="Sharon I."/>
            <person name="Castelle C.J."/>
            <person name="Singh A."/>
            <person name="Wilkins M.J."/>
            <person name="Williams K.H."/>
            <person name="Banfield J.F."/>
        </authorList>
    </citation>
    <scope>NUCLEOTIDE SEQUENCE [LARGE SCALE GENOMIC DNA]</scope>
</reference>
<dbReference type="CDD" id="cd16833">
    <property type="entry name" value="YfiH"/>
    <property type="match status" value="1"/>
</dbReference>
<keyword evidence="4" id="KW-0479">Metal-binding</keyword>
<evidence type="ECO:0000256" key="3">
    <source>
        <dbReference type="ARBA" id="ARBA00022679"/>
    </source>
</evidence>
<dbReference type="InterPro" id="IPR003730">
    <property type="entry name" value="Cu_polyphenol_OxRdtase"/>
</dbReference>
<evidence type="ECO:0000256" key="5">
    <source>
        <dbReference type="ARBA" id="ARBA00022801"/>
    </source>
</evidence>
<protein>
    <submittedName>
        <fullName evidence="10">Multi-copper polyphenol oxidoreductase, laccase</fullName>
    </submittedName>
</protein>
<dbReference type="AlphaFoldDB" id="A0A0G1T3C4"/>
<dbReference type="Gene3D" id="3.60.140.10">
    <property type="entry name" value="CNF1/YfiH-like putative cysteine hydrolases"/>
    <property type="match status" value="1"/>
</dbReference>
<dbReference type="SUPFAM" id="SSF64438">
    <property type="entry name" value="CNF1/YfiH-like putative cysteine hydrolases"/>
    <property type="match status" value="1"/>
</dbReference>
<comment type="catalytic activity">
    <reaction evidence="8">
        <text>adenosine + phosphate = alpha-D-ribose 1-phosphate + adenine</text>
        <dbReference type="Rhea" id="RHEA:27642"/>
        <dbReference type="ChEBI" id="CHEBI:16335"/>
        <dbReference type="ChEBI" id="CHEBI:16708"/>
        <dbReference type="ChEBI" id="CHEBI:43474"/>
        <dbReference type="ChEBI" id="CHEBI:57720"/>
        <dbReference type="EC" id="2.4.2.1"/>
    </reaction>
    <physiologicalReaction direction="left-to-right" evidence="8">
        <dbReference type="Rhea" id="RHEA:27643"/>
    </physiologicalReaction>
</comment>
<keyword evidence="5" id="KW-0378">Hydrolase</keyword>
<dbReference type="PANTHER" id="PTHR30616:SF2">
    <property type="entry name" value="PURINE NUCLEOSIDE PHOSPHORYLASE LACC1"/>
    <property type="match status" value="1"/>
</dbReference>
<evidence type="ECO:0000256" key="4">
    <source>
        <dbReference type="ARBA" id="ARBA00022723"/>
    </source>
</evidence>
<dbReference type="Proteomes" id="UP000034682">
    <property type="component" value="Unassembled WGS sequence"/>
</dbReference>
<keyword evidence="6" id="KW-0862">Zinc</keyword>
<comment type="catalytic activity">
    <reaction evidence="9">
        <text>S-methyl-5'-thioadenosine + phosphate = 5-(methylsulfanyl)-alpha-D-ribose 1-phosphate + adenine</text>
        <dbReference type="Rhea" id="RHEA:11852"/>
        <dbReference type="ChEBI" id="CHEBI:16708"/>
        <dbReference type="ChEBI" id="CHEBI:17509"/>
        <dbReference type="ChEBI" id="CHEBI:43474"/>
        <dbReference type="ChEBI" id="CHEBI:58533"/>
        <dbReference type="EC" id="2.4.2.28"/>
    </reaction>
    <physiologicalReaction direction="left-to-right" evidence="9">
        <dbReference type="Rhea" id="RHEA:11853"/>
    </physiologicalReaction>
</comment>
<sequence length="243" mass="26893">MSLVFSHFDKHPVLRYGFSEKSDGSMWLGLSEQEIARTAANRTKFFAKVGIPAERVVAARLAHGTQVAVIEEKDSGRVVDETDGLVTSTQNLFLSVTGADCFPLYFFDSDACVVGIAHLGWRGVVGDIVGRAIKVLQKNFKISPQNLLVGIGPGIRACHFDIKPENARFYKTYPDAVRIEEDRIFVDLVALIEKQLQEGGVRKGNIEDCGQCTFCLGDIYYSWRRDRPRGGVNAMVAYVGLLT</sequence>
<evidence type="ECO:0000256" key="7">
    <source>
        <dbReference type="ARBA" id="ARBA00047989"/>
    </source>
</evidence>
<comment type="catalytic activity">
    <reaction evidence="7">
        <text>adenosine + H2O + H(+) = inosine + NH4(+)</text>
        <dbReference type="Rhea" id="RHEA:24408"/>
        <dbReference type="ChEBI" id="CHEBI:15377"/>
        <dbReference type="ChEBI" id="CHEBI:15378"/>
        <dbReference type="ChEBI" id="CHEBI:16335"/>
        <dbReference type="ChEBI" id="CHEBI:17596"/>
        <dbReference type="ChEBI" id="CHEBI:28938"/>
        <dbReference type="EC" id="3.5.4.4"/>
    </reaction>
    <physiologicalReaction direction="left-to-right" evidence="7">
        <dbReference type="Rhea" id="RHEA:24409"/>
    </physiologicalReaction>
</comment>
<comment type="catalytic activity">
    <reaction evidence="1">
        <text>inosine + phosphate = alpha-D-ribose 1-phosphate + hypoxanthine</text>
        <dbReference type="Rhea" id="RHEA:27646"/>
        <dbReference type="ChEBI" id="CHEBI:17368"/>
        <dbReference type="ChEBI" id="CHEBI:17596"/>
        <dbReference type="ChEBI" id="CHEBI:43474"/>
        <dbReference type="ChEBI" id="CHEBI:57720"/>
        <dbReference type="EC" id="2.4.2.1"/>
    </reaction>
    <physiologicalReaction direction="left-to-right" evidence="1">
        <dbReference type="Rhea" id="RHEA:27647"/>
    </physiologicalReaction>
</comment>
<name>A0A0G1T3C4_9BACT</name>
<accession>A0A0G1T3C4</accession>
<evidence type="ECO:0000256" key="1">
    <source>
        <dbReference type="ARBA" id="ARBA00000553"/>
    </source>
</evidence>
<gene>
    <name evidence="10" type="ORF">UY02_C0026G0001</name>
</gene>
<keyword evidence="3" id="KW-0808">Transferase</keyword>
<dbReference type="InterPro" id="IPR038371">
    <property type="entry name" value="Cu_polyphenol_OxRdtase_sf"/>
</dbReference>